<proteinExistence type="predicted"/>
<evidence type="ECO:0000313" key="14">
    <source>
        <dbReference type="Proteomes" id="UP001596456"/>
    </source>
</evidence>
<protein>
    <recommendedName>
        <fullName evidence="2">Cytochrome c1</fullName>
    </recommendedName>
</protein>
<keyword evidence="7 9" id="KW-0408">Iron</keyword>
<dbReference type="PANTHER" id="PTHR10266">
    <property type="entry name" value="CYTOCHROME C1"/>
    <property type="match status" value="1"/>
</dbReference>
<feature type="transmembrane region" description="Helical" evidence="10">
    <location>
        <begin position="237"/>
        <end position="255"/>
    </location>
</feature>
<keyword evidence="6 10" id="KW-1133">Transmembrane helix</keyword>
<dbReference type="InterPro" id="IPR009056">
    <property type="entry name" value="Cyt_c-like_dom"/>
</dbReference>
<organism evidence="13 14">
    <name type="scientific">Rhodocista pekingensis</name>
    <dbReference type="NCBI Taxonomy" id="201185"/>
    <lineage>
        <taxon>Bacteria</taxon>
        <taxon>Pseudomonadati</taxon>
        <taxon>Pseudomonadota</taxon>
        <taxon>Alphaproteobacteria</taxon>
        <taxon>Rhodospirillales</taxon>
        <taxon>Azospirillaceae</taxon>
        <taxon>Rhodocista</taxon>
    </lineage>
</organism>
<dbReference type="Gene3D" id="1.10.760.10">
    <property type="entry name" value="Cytochrome c-like domain"/>
    <property type="match status" value="1"/>
</dbReference>
<keyword evidence="5 9" id="KW-0479">Metal-binding</keyword>
<dbReference type="InterPro" id="IPR002326">
    <property type="entry name" value="Cyt_c1"/>
</dbReference>
<evidence type="ECO:0000256" key="3">
    <source>
        <dbReference type="ARBA" id="ARBA00022617"/>
    </source>
</evidence>
<evidence type="ECO:0000256" key="4">
    <source>
        <dbReference type="ARBA" id="ARBA00022692"/>
    </source>
</evidence>
<sequence>MPRFDLKTTLAGAVFAGLLSLAAATSPAAAAGSTVPPEEEWPHGGVNSFSFKTFDRAALQRGFQVYKQVCSACHAMHLLSYRNLEALGYSEEEIKAIAAEYEVTDGPNDQGEMFTRPALASDRFRSPFPNAKAAAAANNGKAPPDLSLIVKAREHHEDYVFHLLTGFVDPPEGVTVPDGAYYNQYYPGHLIAMPPMLFDDGVTYEDGTPATAVQQARDVTQFLAWAAEPHMEARRSMGVKVILFLMVFAGLLYMTKRRIWETAH</sequence>
<accession>A0ABW2KS33</accession>
<dbReference type="PRINTS" id="PR00603">
    <property type="entry name" value="CYTOCHROMEC1"/>
</dbReference>
<keyword evidence="3 9" id="KW-0349">Heme</keyword>
<dbReference type="EMBL" id="JBHTCM010000007">
    <property type="protein sequence ID" value="MFC7332819.1"/>
    <property type="molecule type" value="Genomic_DNA"/>
</dbReference>
<dbReference type="Pfam" id="PF02167">
    <property type="entry name" value="Cytochrom_C1"/>
    <property type="match status" value="1"/>
</dbReference>
<feature type="chain" id="PRO_5045889685" description="Cytochrome c1" evidence="11">
    <location>
        <begin position="31"/>
        <end position="264"/>
    </location>
</feature>
<evidence type="ECO:0000256" key="6">
    <source>
        <dbReference type="ARBA" id="ARBA00022989"/>
    </source>
</evidence>
<evidence type="ECO:0000256" key="11">
    <source>
        <dbReference type="SAM" id="SignalP"/>
    </source>
</evidence>
<feature type="domain" description="Cytochrome c" evidence="12">
    <location>
        <begin position="57"/>
        <end position="227"/>
    </location>
</feature>
<keyword evidence="4 10" id="KW-0812">Transmembrane</keyword>
<feature type="signal peptide" evidence="11">
    <location>
        <begin position="1"/>
        <end position="30"/>
    </location>
</feature>
<keyword evidence="14" id="KW-1185">Reference proteome</keyword>
<dbReference type="RefSeq" id="WP_377357502.1">
    <property type="nucleotide sequence ID" value="NZ_JBHTCM010000007.1"/>
</dbReference>
<dbReference type="InterPro" id="IPR036909">
    <property type="entry name" value="Cyt_c-like_dom_sf"/>
</dbReference>
<comment type="caution">
    <text evidence="13">The sequence shown here is derived from an EMBL/GenBank/DDBJ whole genome shotgun (WGS) entry which is preliminary data.</text>
</comment>
<evidence type="ECO:0000256" key="9">
    <source>
        <dbReference type="PROSITE-ProRule" id="PRU00433"/>
    </source>
</evidence>
<name>A0ABW2KS33_9PROT</name>
<evidence type="ECO:0000256" key="2">
    <source>
        <dbReference type="ARBA" id="ARBA00016165"/>
    </source>
</evidence>
<evidence type="ECO:0000259" key="12">
    <source>
        <dbReference type="PROSITE" id="PS51007"/>
    </source>
</evidence>
<dbReference type="SUPFAM" id="SSF46626">
    <property type="entry name" value="Cytochrome c"/>
    <property type="match status" value="1"/>
</dbReference>
<evidence type="ECO:0000256" key="8">
    <source>
        <dbReference type="ARBA" id="ARBA00023136"/>
    </source>
</evidence>
<evidence type="ECO:0000256" key="10">
    <source>
        <dbReference type="SAM" id="Phobius"/>
    </source>
</evidence>
<evidence type="ECO:0000256" key="1">
    <source>
        <dbReference type="ARBA" id="ARBA00004370"/>
    </source>
</evidence>
<gene>
    <name evidence="13" type="ORF">ACFQPS_06560</name>
</gene>
<keyword evidence="11" id="KW-0732">Signal</keyword>
<dbReference type="Gene3D" id="1.20.5.100">
    <property type="entry name" value="Cytochrome c1, transmembrane anchor, C-terminal"/>
    <property type="match status" value="1"/>
</dbReference>
<dbReference type="PANTHER" id="PTHR10266:SF3">
    <property type="entry name" value="CYTOCHROME C1, HEME PROTEIN, MITOCHONDRIAL"/>
    <property type="match status" value="1"/>
</dbReference>
<evidence type="ECO:0000313" key="13">
    <source>
        <dbReference type="EMBL" id="MFC7332819.1"/>
    </source>
</evidence>
<evidence type="ECO:0000256" key="5">
    <source>
        <dbReference type="ARBA" id="ARBA00022723"/>
    </source>
</evidence>
<reference evidence="14" key="1">
    <citation type="journal article" date="2019" name="Int. J. Syst. Evol. Microbiol.">
        <title>The Global Catalogue of Microorganisms (GCM) 10K type strain sequencing project: providing services to taxonomists for standard genome sequencing and annotation.</title>
        <authorList>
            <consortium name="The Broad Institute Genomics Platform"/>
            <consortium name="The Broad Institute Genome Sequencing Center for Infectious Disease"/>
            <person name="Wu L."/>
            <person name="Ma J."/>
        </authorList>
    </citation>
    <scope>NUCLEOTIDE SEQUENCE [LARGE SCALE GENOMIC DNA]</scope>
    <source>
        <strain evidence="14">CGMCC 1.16275</strain>
    </source>
</reference>
<dbReference type="Proteomes" id="UP001596456">
    <property type="component" value="Unassembled WGS sequence"/>
</dbReference>
<comment type="subcellular location">
    <subcellularLocation>
        <location evidence="1">Membrane</location>
    </subcellularLocation>
</comment>
<dbReference type="PROSITE" id="PS51007">
    <property type="entry name" value="CYTC"/>
    <property type="match status" value="1"/>
</dbReference>
<evidence type="ECO:0000256" key="7">
    <source>
        <dbReference type="ARBA" id="ARBA00023004"/>
    </source>
</evidence>
<keyword evidence="8 10" id="KW-0472">Membrane</keyword>